<evidence type="ECO:0000256" key="1">
    <source>
        <dbReference type="SAM" id="MobiDB-lite"/>
    </source>
</evidence>
<dbReference type="GeneID" id="26630989"/>
<sequence length="108" mass="12310">MPIAYHRNNYDPSVLQATTDHVIAHISSVASPTDSPDEFADFVQIKYSQNEDGSTRVYGELNQEPCCDYSLPDDYVKPPESQYQQGFGERNMTPEELQEHLIEKASRK</sequence>
<accession>A0A0K0N5E9</accession>
<dbReference type="RefSeq" id="YP_009204463.1">
    <property type="nucleotide sequence ID" value="NC_028865.1"/>
</dbReference>
<dbReference type="EMBL" id="KR011062">
    <property type="protein sequence ID" value="AKJ71718.1"/>
    <property type="molecule type" value="Genomic_DNA"/>
</dbReference>
<evidence type="ECO:0000313" key="2">
    <source>
        <dbReference type="EMBL" id="AKJ71718.1"/>
    </source>
</evidence>
<feature type="compositionally biased region" description="Basic and acidic residues" evidence="1">
    <location>
        <begin position="97"/>
        <end position="108"/>
    </location>
</feature>
<keyword evidence="3" id="KW-1185">Reference proteome</keyword>
<dbReference type="OrthoDB" id="23352at10239"/>
<organism evidence="2 3">
    <name type="scientific">Tsukamurella phage TIN2</name>
    <dbReference type="NCBI Taxonomy" id="1636545"/>
    <lineage>
        <taxon>Viruses</taxon>
        <taxon>Duplodnaviria</taxon>
        <taxon>Heunggongvirae</taxon>
        <taxon>Uroviricota</taxon>
        <taxon>Caudoviricetes</taxon>
        <taxon>Tinduovirus</taxon>
        <taxon>Tinduovirus TIN2</taxon>
    </lineage>
</organism>
<dbReference type="KEGG" id="vg:26630989"/>
<dbReference type="Proteomes" id="UP000203853">
    <property type="component" value="Segment"/>
</dbReference>
<reference evidence="2 3" key="1">
    <citation type="journal article" date="2015" name="Appl. Environ. Microbiol.">
        <title>Three of a Kind: Genetically Similar Tsukamurella Phages TIN2, TIN3, and TIN4.</title>
        <authorList>
            <person name="Dyson Z.A."/>
            <person name="Tucci J."/>
            <person name="Seviour R.J."/>
            <person name="Petrovski S."/>
        </authorList>
    </citation>
    <scope>NUCLEOTIDE SEQUENCE [LARGE SCALE GENOMIC DNA]</scope>
</reference>
<proteinExistence type="predicted"/>
<feature type="region of interest" description="Disordered" evidence="1">
    <location>
        <begin position="71"/>
        <end position="108"/>
    </location>
</feature>
<name>A0A0K0N5E9_9CAUD</name>
<evidence type="ECO:0000313" key="3">
    <source>
        <dbReference type="Proteomes" id="UP000203853"/>
    </source>
</evidence>
<gene>
    <name evidence="2" type="ORF">TIN2_28</name>
</gene>
<protein>
    <submittedName>
        <fullName evidence="2">Uncharacterized protein</fullName>
    </submittedName>
</protein>